<keyword evidence="2" id="KW-0441">Lipid A biosynthesis</keyword>
<evidence type="ECO:0000313" key="6">
    <source>
        <dbReference type="EMBL" id="KAG2375454.1"/>
    </source>
</evidence>
<dbReference type="GO" id="GO:0016410">
    <property type="term" value="F:N-acyltransferase activity"/>
    <property type="evidence" value="ECO:0007669"/>
    <property type="project" value="InterPro"/>
</dbReference>
<dbReference type="AlphaFoldDB" id="A0A8T0JHL9"/>
<organism evidence="6 7">
    <name type="scientific">Phaseolus angularis</name>
    <name type="common">Azuki bean</name>
    <name type="synonym">Vigna angularis</name>
    <dbReference type="NCBI Taxonomy" id="3914"/>
    <lineage>
        <taxon>Eukaryota</taxon>
        <taxon>Viridiplantae</taxon>
        <taxon>Streptophyta</taxon>
        <taxon>Embryophyta</taxon>
        <taxon>Tracheophyta</taxon>
        <taxon>Spermatophyta</taxon>
        <taxon>Magnoliopsida</taxon>
        <taxon>eudicotyledons</taxon>
        <taxon>Gunneridae</taxon>
        <taxon>Pentapetalae</taxon>
        <taxon>rosids</taxon>
        <taxon>fabids</taxon>
        <taxon>Fabales</taxon>
        <taxon>Fabaceae</taxon>
        <taxon>Papilionoideae</taxon>
        <taxon>50 kb inversion clade</taxon>
        <taxon>NPAAA clade</taxon>
        <taxon>indigoferoid/millettioid clade</taxon>
        <taxon>Phaseoleae</taxon>
        <taxon>Vigna</taxon>
    </lineage>
</organism>
<dbReference type="PANTHER" id="PTHR43378">
    <property type="entry name" value="UDP-3-O-ACYLGLUCOSAMINE N-ACYLTRANSFERASE"/>
    <property type="match status" value="1"/>
</dbReference>
<evidence type="ECO:0000256" key="2">
    <source>
        <dbReference type="ARBA" id="ARBA00022556"/>
    </source>
</evidence>
<dbReference type="InterPro" id="IPR001451">
    <property type="entry name" value="Hexapep"/>
</dbReference>
<evidence type="ECO:0000313" key="7">
    <source>
        <dbReference type="Proteomes" id="UP000743370"/>
    </source>
</evidence>
<reference evidence="6 7" key="1">
    <citation type="submission" date="2020-05" db="EMBL/GenBank/DDBJ databases">
        <title>Vigna angularis (adzuki bean) Var. LongXiaoDou No. 4 denovo assembly.</title>
        <authorList>
            <person name="Xiang H."/>
        </authorList>
    </citation>
    <scope>NUCLEOTIDE SEQUENCE [LARGE SCALE GENOMIC DNA]</scope>
    <source>
        <tissue evidence="6">Leaf</tissue>
    </source>
</reference>
<accession>A0A8T0JHL9</accession>
<evidence type="ECO:0000256" key="1">
    <source>
        <dbReference type="ARBA" id="ARBA00022516"/>
    </source>
</evidence>
<evidence type="ECO:0000256" key="3">
    <source>
        <dbReference type="ARBA" id="ARBA00022679"/>
    </source>
</evidence>
<gene>
    <name evidence="6" type="ORF">HKW66_Vig0163920</name>
</gene>
<dbReference type="NCBIfam" id="NF002060">
    <property type="entry name" value="PRK00892.1"/>
    <property type="match status" value="1"/>
</dbReference>
<dbReference type="Gene3D" id="2.160.10.10">
    <property type="entry name" value="Hexapeptide repeat proteins"/>
    <property type="match status" value="1"/>
</dbReference>
<keyword evidence="4" id="KW-0443">Lipid metabolism</keyword>
<keyword evidence="3" id="KW-0808">Transferase</keyword>
<evidence type="ECO:0000256" key="5">
    <source>
        <dbReference type="ARBA" id="ARBA00023315"/>
    </source>
</evidence>
<dbReference type="CDD" id="cd03352">
    <property type="entry name" value="LbH_LpxD"/>
    <property type="match status" value="1"/>
</dbReference>
<dbReference type="Proteomes" id="UP000743370">
    <property type="component" value="Unassembled WGS sequence"/>
</dbReference>
<comment type="caution">
    <text evidence="6">The sequence shown here is derived from an EMBL/GenBank/DDBJ whole genome shotgun (WGS) entry which is preliminary data.</text>
</comment>
<dbReference type="GO" id="GO:0009245">
    <property type="term" value="P:lipid A biosynthetic process"/>
    <property type="evidence" value="ECO:0007669"/>
    <property type="project" value="UniProtKB-KW"/>
</dbReference>
<protein>
    <submittedName>
        <fullName evidence="6">UDP-3-O-acylglucosamine N-acyltransferase</fullName>
    </submittedName>
</protein>
<proteinExistence type="predicted"/>
<evidence type="ECO:0000256" key="4">
    <source>
        <dbReference type="ARBA" id="ARBA00023098"/>
    </source>
</evidence>
<dbReference type="SUPFAM" id="SSF51161">
    <property type="entry name" value="Trimeric LpxA-like enzymes"/>
    <property type="match status" value="1"/>
</dbReference>
<dbReference type="GO" id="GO:0016020">
    <property type="term" value="C:membrane"/>
    <property type="evidence" value="ECO:0007669"/>
    <property type="project" value="GOC"/>
</dbReference>
<dbReference type="InterPro" id="IPR007691">
    <property type="entry name" value="LpxD"/>
</dbReference>
<keyword evidence="5" id="KW-0012">Acyltransferase</keyword>
<dbReference type="PANTHER" id="PTHR43378:SF2">
    <property type="entry name" value="UDP-3-O-ACYLGLUCOSAMINE N-ACYLTRANSFERASE 1, MITOCHONDRIAL-RELATED"/>
    <property type="match status" value="1"/>
</dbReference>
<dbReference type="EMBL" id="JABFOF010000010">
    <property type="protein sequence ID" value="KAG2375454.1"/>
    <property type="molecule type" value="Genomic_DNA"/>
</dbReference>
<sequence>MAIVMTVRSQMNHAMTMAGRRLEDDSFGDKFLKWHNGGGTFHESACIDSTALVEVGAVVHSESVVGPNVRIGSGTIVGPSVTIAHSTKIGYTFLSLCHRPMQLLFHRYNVSLSNCCIGDSCVVHNGVCIGQDGFGFYVDDDGNMIKKPQTLNVIIGNNVEIGSNTCIDRGSWRDTVIGDNSKIDNLVQIGHNVVIGKNCLLCGQVGIADEAFEFILSYKFGTLVCVSIGDYVTMGGRVAVRDHVSIISKVRLAAASFVTKDIKEPGDYGGFPAVPIHQWRRQVASRCQTRVRSL</sequence>
<dbReference type="InterPro" id="IPR011004">
    <property type="entry name" value="Trimer_LpxA-like_sf"/>
</dbReference>
<keyword evidence="1" id="KW-0444">Lipid biosynthesis</keyword>
<dbReference type="Pfam" id="PF00132">
    <property type="entry name" value="Hexapep"/>
    <property type="match status" value="1"/>
</dbReference>
<name>A0A8T0JHL9_PHAAN</name>